<feature type="compositionally biased region" description="Gly residues" evidence="1">
    <location>
        <begin position="510"/>
        <end position="524"/>
    </location>
</feature>
<evidence type="ECO:0000256" key="1">
    <source>
        <dbReference type="SAM" id="MobiDB-lite"/>
    </source>
</evidence>
<dbReference type="SUPFAM" id="SSF54236">
    <property type="entry name" value="Ubiquitin-like"/>
    <property type="match status" value="1"/>
</dbReference>
<dbReference type="EnsemblMetazoa" id="XM_019997727.1">
    <property type="protein sequence ID" value="XP_019853286.1"/>
    <property type="gene ID" value="LOC105313082"/>
</dbReference>
<dbReference type="Gene3D" id="3.10.20.90">
    <property type="entry name" value="Phosphatidylinositol 3-kinase Catalytic Subunit, Chain A, domain 1"/>
    <property type="match status" value="1"/>
</dbReference>
<gene>
    <name evidence="3" type="primary">105313082</name>
</gene>
<dbReference type="AlphaFoldDB" id="A0AAN0J982"/>
<dbReference type="GO" id="GO:0036503">
    <property type="term" value="P:ERAD pathway"/>
    <property type="evidence" value="ECO:0007669"/>
    <property type="project" value="TreeGrafter"/>
</dbReference>
<feature type="domain" description="Ubiquitin-like" evidence="2">
    <location>
        <begin position="1"/>
        <end position="62"/>
    </location>
</feature>
<keyword evidence="4" id="KW-1185">Reference proteome</keyword>
<accession>A0AAN0J982</accession>
<feature type="compositionally biased region" description="Low complexity" evidence="1">
    <location>
        <begin position="156"/>
        <end position="165"/>
    </location>
</feature>
<sequence length="878" mass="96763">MKFTVKSMDGNSKDFELPGETTVQSLKKKVEETMGIPVASQRMLILGKVMADDQPISSYDIDGKVVRVVKSSPGVTKAAPPPSAPAGMRPDKVSYEYLYIGATPENIPPPPETLYLQDFAKDSADNILSTITNGGHPDALVTVTIHTLTPEGRTLHSSTHTSTSHKPGIECMIDPPTPEVSEEEFRRRKEREEERKKRRARLDRYRERVREQQRTGREQTNILEIYQHMTSVRRAIQGAENILEEYLNSKECKEARELLEHHMKLKAEADAREAREAREKELMNGTAGAEKEGGEEGGDKEGASGSDDKGGAAAKKKEGPVYAMGEDGRPRQHILTDTGMLLPAGAHLYAALLDDIVALQKRGIELHEFYAKKIYAEEHYEYEDYKNNSKLVTAVQRYHNAMGQAYASIKKVQVTLEGEPPRIVHLIPSARPTNPLLSLLSAPLDDSDEETTGPGAGGGNEGGGGGGGGGSIAGLLGSLMATRAAMRMMEDEEQNQNQRENQERPAVTSGGEGGGATGGGAGEGGAEKKEDDSDDDDDDINPFLPGPVHLLQQMMKQKQERERQQQQERTVVIQPDQPFFETIARIRQAVGGPEEEIMPPTLIGNLVERCMKKMSISEVVTVFGGVTGPLVTIHPTLREFIKERLLNGEEPTNDNIPQAIESFVSELPAVLNQLQPPLPLREEVDFGASAQKCCAFLLKDVMEIIVNKPDDDPEFPQQIYDWAMNLGTTFTLLLSECLESSNDLTPAMKRISKMMFPDNDTPGVLSMLNSQSLVDKFVEESEKSTIPKETITCHIVYVEGYVEDEDEDDMEVDKKEAEVMQNWPSAMPKEWIPTIQKDQAQIAGQQPPGASSDSYLSSLPAKKRKQLEGGEAEETSEQ</sequence>
<dbReference type="SMART" id="SM00213">
    <property type="entry name" value="UBQ"/>
    <property type="match status" value="1"/>
</dbReference>
<reference evidence="3" key="2">
    <citation type="submission" date="2024-06" db="UniProtKB">
        <authorList>
            <consortium name="EnsemblMetazoa"/>
        </authorList>
    </citation>
    <scope>IDENTIFICATION</scope>
</reference>
<dbReference type="PANTHER" id="PTHR15204:SF0">
    <property type="entry name" value="LARGE PROLINE-RICH PROTEIN BAG6"/>
    <property type="match status" value="1"/>
</dbReference>
<proteinExistence type="predicted"/>
<dbReference type="GO" id="GO:0051787">
    <property type="term" value="F:misfolded protein binding"/>
    <property type="evidence" value="ECO:0007669"/>
    <property type="project" value="TreeGrafter"/>
</dbReference>
<dbReference type="PROSITE" id="PS00299">
    <property type="entry name" value="UBIQUITIN_1"/>
    <property type="match status" value="1"/>
</dbReference>
<dbReference type="InterPro" id="IPR019954">
    <property type="entry name" value="Ubiquitin_CS"/>
</dbReference>
<dbReference type="Pfam" id="PF00240">
    <property type="entry name" value="ubiquitin"/>
    <property type="match status" value="1"/>
</dbReference>
<feature type="region of interest" description="Disordered" evidence="1">
    <location>
        <begin position="153"/>
        <end position="204"/>
    </location>
</feature>
<organism evidence="3 4">
    <name type="scientific">Amphimedon queenslandica</name>
    <name type="common">Sponge</name>
    <dbReference type="NCBI Taxonomy" id="400682"/>
    <lineage>
        <taxon>Eukaryota</taxon>
        <taxon>Metazoa</taxon>
        <taxon>Porifera</taxon>
        <taxon>Demospongiae</taxon>
        <taxon>Heteroscleromorpha</taxon>
        <taxon>Haplosclerida</taxon>
        <taxon>Niphatidae</taxon>
        <taxon>Amphimedon</taxon>
    </lineage>
</organism>
<feature type="compositionally biased region" description="Basic and acidic residues" evidence="1">
    <location>
        <begin position="289"/>
        <end position="319"/>
    </location>
</feature>
<dbReference type="PANTHER" id="PTHR15204">
    <property type="entry name" value="LARGE PROLINE-RICH PROTEIN BAG6"/>
    <property type="match status" value="1"/>
</dbReference>
<name>A0AAN0J982_AMPQE</name>
<evidence type="ECO:0000313" key="4">
    <source>
        <dbReference type="Proteomes" id="UP000007879"/>
    </source>
</evidence>
<feature type="compositionally biased region" description="Gly residues" evidence="1">
    <location>
        <begin position="454"/>
        <end position="472"/>
    </location>
</feature>
<feature type="region of interest" description="Disordered" evidence="1">
    <location>
        <begin position="491"/>
        <end position="546"/>
    </location>
</feature>
<feature type="region of interest" description="Disordered" evidence="1">
    <location>
        <begin position="437"/>
        <end position="474"/>
    </location>
</feature>
<evidence type="ECO:0000259" key="2">
    <source>
        <dbReference type="PROSITE" id="PS50053"/>
    </source>
</evidence>
<feature type="compositionally biased region" description="Low complexity" evidence="1">
    <location>
        <begin position="839"/>
        <end position="850"/>
    </location>
</feature>
<reference evidence="4" key="1">
    <citation type="journal article" date="2010" name="Nature">
        <title>The Amphimedon queenslandica genome and the evolution of animal complexity.</title>
        <authorList>
            <person name="Srivastava M."/>
            <person name="Simakov O."/>
            <person name="Chapman J."/>
            <person name="Fahey B."/>
            <person name="Gauthier M.E."/>
            <person name="Mitros T."/>
            <person name="Richards G.S."/>
            <person name="Conaco C."/>
            <person name="Dacre M."/>
            <person name="Hellsten U."/>
            <person name="Larroux C."/>
            <person name="Putnam N.H."/>
            <person name="Stanke M."/>
            <person name="Adamska M."/>
            <person name="Darling A."/>
            <person name="Degnan S.M."/>
            <person name="Oakley T.H."/>
            <person name="Plachetzki D.C."/>
            <person name="Zhai Y."/>
            <person name="Adamski M."/>
            <person name="Calcino A."/>
            <person name="Cummins S.F."/>
            <person name="Goodstein D.M."/>
            <person name="Harris C."/>
            <person name="Jackson D.J."/>
            <person name="Leys S.P."/>
            <person name="Shu S."/>
            <person name="Woodcroft B.J."/>
            <person name="Vervoort M."/>
            <person name="Kosik K.S."/>
            <person name="Manning G."/>
            <person name="Degnan B.M."/>
            <person name="Rokhsar D.S."/>
        </authorList>
    </citation>
    <scope>NUCLEOTIDE SEQUENCE [LARGE SCALE GENOMIC DNA]</scope>
</reference>
<feature type="region of interest" description="Disordered" evidence="1">
    <location>
        <begin position="270"/>
        <end position="328"/>
    </location>
</feature>
<protein>
    <recommendedName>
        <fullName evidence="2">Ubiquitin-like domain-containing protein</fullName>
    </recommendedName>
</protein>
<dbReference type="PROSITE" id="PS50053">
    <property type="entry name" value="UBIQUITIN_2"/>
    <property type="match status" value="1"/>
</dbReference>
<feature type="region of interest" description="Disordered" evidence="1">
    <location>
        <begin position="822"/>
        <end position="878"/>
    </location>
</feature>
<evidence type="ECO:0000313" key="3">
    <source>
        <dbReference type="EnsemblMetazoa" id="XP_019853286.1"/>
    </source>
</evidence>
<dbReference type="GO" id="GO:0071818">
    <property type="term" value="C:BAT3 complex"/>
    <property type="evidence" value="ECO:0007669"/>
    <property type="project" value="TreeGrafter"/>
</dbReference>
<dbReference type="InterPro" id="IPR000626">
    <property type="entry name" value="Ubiquitin-like_dom"/>
</dbReference>
<dbReference type="GO" id="GO:0031593">
    <property type="term" value="F:polyubiquitin modification-dependent protein binding"/>
    <property type="evidence" value="ECO:0007669"/>
    <property type="project" value="TreeGrafter"/>
</dbReference>
<dbReference type="InterPro" id="IPR029071">
    <property type="entry name" value="Ubiquitin-like_domsf"/>
</dbReference>
<feature type="compositionally biased region" description="Basic and acidic residues" evidence="1">
    <location>
        <begin position="270"/>
        <end position="282"/>
    </location>
</feature>
<dbReference type="Proteomes" id="UP000007879">
    <property type="component" value="Unassembled WGS sequence"/>
</dbReference>
<feature type="compositionally biased region" description="Basic and acidic residues" evidence="1">
    <location>
        <begin position="183"/>
        <end position="195"/>
    </location>
</feature>